<evidence type="ECO:0000313" key="3">
    <source>
        <dbReference type="Proteomes" id="UP000464374"/>
    </source>
</evidence>
<dbReference type="EMBL" id="CP048020">
    <property type="protein sequence ID" value="QHX44059.1"/>
    <property type="molecule type" value="Genomic_DNA"/>
</dbReference>
<accession>A0A6P1Y3U0</accession>
<dbReference type="AlphaFoldDB" id="A0A6P1Y3U0"/>
<gene>
    <name evidence="2" type="ORF">GWP43_12085</name>
</gene>
<dbReference type="RefSeq" id="WP_162664357.1">
    <property type="nucleotide sequence ID" value="NZ_CP048020.1"/>
</dbReference>
<evidence type="ECO:0000313" key="2">
    <source>
        <dbReference type="EMBL" id="QHX44059.1"/>
    </source>
</evidence>
<sequence>MRQLTELDVYILKQEFPGLSLSEDPDIERYFEFRSLNRQAEALRLYNTKLIHRYPDNKMRVQLMTYYRKRDYRFHILFTDSLIQLADRTIIQVKRVIVFFANTIAPLKRAKVYTIIKVCENVINAISPNRFAAISFTEKYTRYAERLKYHAADMRQAADIIRMYITDTISSVREYREECSRKDAQEKARRAIQRAQTSVIDFSKIVFTKKQIASITISTSITRVEDKVLAYIMKYWNRYADGAFENILLLYSRKYGTNHYAIFHAIKVGRVRNWKDEELLHAVLANVAQGYYYSISGDLYLQRAWKKLKLCVEPADQSPPSQAKGLPVPAVKKAKAAKRSKKQTEKVSVQETNKAEKETASIRKKKETKKNAQANSASVSGAAMPSAKKVLQKNTVAASESRKSTKSVVSIKSASIGSETSKAASGRPVADRQEVLKLAAGKSVSVQPTVEEASAPVQIYPINESKGLPASIAETVKKVTGKSYGIYRDLFFKEVRSAIRTILQHSAVQKLSFFGNEQNNAENIIYQFLETNYDNPYQQWQGSKEQADVFAQGFRIDSLEPIIRLWAQNTL</sequence>
<protein>
    <submittedName>
        <fullName evidence="2">Uncharacterized protein</fullName>
    </submittedName>
</protein>
<dbReference type="KEGG" id="trz:GWP43_12085"/>
<feature type="region of interest" description="Disordered" evidence="1">
    <location>
        <begin position="393"/>
        <end position="412"/>
    </location>
</feature>
<proteinExistence type="predicted"/>
<feature type="region of interest" description="Disordered" evidence="1">
    <location>
        <begin position="335"/>
        <end position="386"/>
    </location>
</feature>
<dbReference type="Proteomes" id="UP000464374">
    <property type="component" value="Chromosome"/>
</dbReference>
<name>A0A6P1Y3U0_9SPIR</name>
<organism evidence="2 3">
    <name type="scientific">Treponema vincentii</name>
    <dbReference type="NCBI Taxonomy" id="69710"/>
    <lineage>
        <taxon>Bacteria</taxon>
        <taxon>Pseudomonadati</taxon>
        <taxon>Spirochaetota</taxon>
        <taxon>Spirochaetia</taxon>
        <taxon>Spirochaetales</taxon>
        <taxon>Treponemataceae</taxon>
        <taxon>Treponema</taxon>
    </lineage>
</organism>
<reference evidence="2 3" key="1">
    <citation type="submission" date="2020-01" db="EMBL/GenBank/DDBJ databases">
        <title>Complete genome sequence of a human oral phylogroup 1 Treponema sp. strain ATCC 700766, originally isolated from periodontitis dental plaque.</title>
        <authorList>
            <person name="Chan Y."/>
            <person name="Huo Y.-B."/>
            <person name="Yu X.-L."/>
            <person name="Zeng H."/>
            <person name="Leung W.-K."/>
            <person name="Watt R.M."/>
        </authorList>
    </citation>
    <scope>NUCLEOTIDE SEQUENCE [LARGE SCALE GENOMIC DNA]</scope>
    <source>
        <strain evidence="2 3">OMZ 804</strain>
    </source>
</reference>
<evidence type="ECO:0000256" key="1">
    <source>
        <dbReference type="SAM" id="MobiDB-lite"/>
    </source>
</evidence>